<dbReference type="EMBL" id="BAABJP010000029">
    <property type="protein sequence ID" value="GAA5163206.1"/>
    <property type="molecule type" value="Genomic_DNA"/>
</dbReference>
<dbReference type="RefSeq" id="WP_185060831.1">
    <property type="nucleotide sequence ID" value="NZ_BAABJP010000029.1"/>
</dbReference>
<evidence type="ECO:0000259" key="3">
    <source>
        <dbReference type="Pfam" id="PF07158"/>
    </source>
</evidence>
<feature type="domain" description="Dicarboxylate carrier MatC N-terminal" evidence="3">
    <location>
        <begin position="1"/>
        <end position="149"/>
    </location>
</feature>
<reference evidence="5" key="1">
    <citation type="journal article" date="2019" name="Int. J. Syst. Evol. Microbiol.">
        <title>The Global Catalogue of Microorganisms (GCM) 10K type strain sequencing project: providing services to taxonomists for standard genome sequencing and annotation.</title>
        <authorList>
            <consortium name="The Broad Institute Genomics Platform"/>
            <consortium name="The Broad Institute Genome Sequencing Center for Infectious Disease"/>
            <person name="Wu L."/>
            <person name="Ma J."/>
        </authorList>
    </citation>
    <scope>NUCLEOTIDE SEQUENCE [LARGE SCALE GENOMIC DNA]</scope>
    <source>
        <strain evidence="5">JCM 18303</strain>
    </source>
</reference>
<dbReference type="Pfam" id="PF07158">
    <property type="entry name" value="MatC_N"/>
    <property type="match status" value="1"/>
</dbReference>
<dbReference type="Proteomes" id="UP001428817">
    <property type="component" value="Unassembled WGS sequence"/>
</dbReference>
<proteinExistence type="predicted"/>
<keyword evidence="5" id="KW-1185">Reference proteome</keyword>
<feature type="transmembrane region" description="Helical" evidence="2">
    <location>
        <begin position="7"/>
        <end position="36"/>
    </location>
</feature>
<feature type="transmembrane region" description="Helical" evidence="2">
    <location>
        <begin position="423"/>
        <end position="447"/>
    </location>
</feature>
<organism evidence="4 5">
    <name type="scientific">Pseudonocardia eucalypti</name>
    <dbReference type="NCBI Taxonomy" id="648755"/>
    <lineage>
        <taxon>Bacteria</taxon>
        <taxon>Bacillati</taxon>
        <taxon>Actinomycetota</taxon>
        <taxon>Actinomycetes</taxon>
        <taxon>Pseudonocardiales</taxon>
        <taxon>Pseudonocardiaceae</taxon>
        <taxon>Pseudonocardia</taxon>
    </lineage>
</organism>
<feature type="transmembrane region" description="Helical" evidence="2">
    <location>
        <begin position="92"/>
        <end position="120"/>
    </location>
</feature>
<keyword evidence="2" id="KW-0472">Membrane</keyword>
<name>A0ABP9QJX0_9PSEU</name>
<protein>
    <submittedName>
        <fullName evidence="4">SLC13 family permease</fullName>
    </submittedName>
</protein>
<feature type="transmembrane region" description="Helical" evidence="2">
    <location>
        <begin position="56"/>
        <end position="80"/>
    </location>
</feature>
<feature type="transmembrane region" description="Helical" evidence="2">
    <location>
        <begin position="302"/>
        <end position="320"/>
    </location>
</feature>
<feature type="transmembrane region" description="Helical" evidence="2">
    <location>
        <begin position="340"/>
        <end position="367"/>
    </location>
</feature>
<keyword evidence="2" id="KW-1133">Transmembrane helix</keyword>
<sequence>MSIQIAGALVLLAVFVVGTLTKVNLGALALVGSFALGLWLAHEDLNTLLSGFPADLFLVLFGVTYLFGIATSNGTIDWVVTAATRAVGTRRGAIPVVIFVLSAVPTAIGAAGPAAVALLAPTAARIAERNGISPVLAGLLVVHGTTAGAFSPVNPAAVIVTATMQRNGLTVDPGLLFLGNFLYNAVLGLILLLIFRKRRASGDHTGSGTPAAAADESRRDPAPTAGDAEVPAGSGRVVAAPAQVAREGERRTPVIGATLVAFGLVAAGAIVLKLDVGVLATVLAVALHLAFPGSSATAMRKVSWDVILLICGILTLVATLRRIGTVEMVGHAIAKLESPLLGALLILLLAALVSSVASSTGTLGAVIPLSLPLLAGGAISTPGFAVALSASVTVVDASPFSTNGALVLAGLPEASRPRAFRLLLVWGAAMVVTAPVVTWAVFVLLAYDV</sequence>
<gene>
    <name evidence="4" type="ORF">GCM10023321_49720</name>
</gene>
<evidence type="ECO:0000256" key="2">
    <source>
        <dbReference type="SAM" id="Phobius"/>
    </source>
</evidence>
<evidence type="ECO:0000256" key="1">
    <source>
        <dbReference type="SAM" id="MobiDB-lite"/>
    </source>
</evidence>
<comment type="caution">
    <text evidence="4">The sequence shown here is derived from an EMBL/GenBank/DDBJ whole genome shotgun (WGS) entry which is preliminary data.</text>
</comment>
<feature type="transmembrane region" description="Helical" evidence="2">
    <location>
        <begin position="259"/>
        <end position="290"/>
    </location>
</feature>
<keyword evidence="2" id="KW-0812">Transmembrane</keyword>
<evidence type="ECO:0000313" key="5">
    <source>
        <dbReference type="Proteomes" id="UP001428817"/>
    </source>
</evidence>
<accession>A0ABP9QJX0</accession>
<feature type="region of interest" description="Disordered" evidence="1">
    <location>
        <begin position="203"/>
        <end position="232"/>
    </location>
</feature>
<dbReference type="InterPro" id="IPR009827">
    <property type="entry name" value="MatC_N"/>
</dbReference>
<evidence type="ECO:0000313" key="4">
    <source>
        <dbReference type="EMBL" id="GAA5163206.1"/>
    </source>
</evidence>
<feature type="transmembrane region" description="Helical" evidence="2">
    <location>
        <begin position="174"/>
        <end position="195"/>
    </location>
</feature>